<dbReference type="EMBL" id="JACGWN010000015">
    <property type="protein sequence ID" value="KAL0402087.1"/>
    <property type="molecule type" value="Genomic_DNA"/>
</dbReference>
<proteinExistence type="predicted"/>
<evidence type="ECO:0000313" key="1">
    <source>
        <dbReference type="EMBL" id="KAL0402087.1"/>
    </source>
</evidence>
<accession>A0AAW2TC52</accession>
<dbReference type="AlphaFoldDB" id="A0AAW2TC52"/>
<reference evidence="1" key="1">
    <citation type="submission" date="2020-06" db="EMBL/GenBank/DDBJ databases">
        <authorList>
            <person name="Li T."/>
            <person name="Hu X."/>
            <person name="Zhang T."/>
            <person name="Song X."/>
            <person name="Zhang H."/>
            <person name="Dai N."/>
            <person name="Sheng W."/>
            <person name="Hou X."/>
            <person name="Wei L."/>
        </authorList>
    </citation>
    <scope>NUCLEOTIDE SEQUENCE</scope>
    <source>
        <strain evidence="1">KEN1</strain>
        <tissue evidence="1">Leaf</tissue>
    </source>
</reference>
<organism evidence="1">
    <name type="scientific">Sesamum latifolium</name>
    <dbReference type="NCBI Taxonomy" id="2727402"/>
    <lineage>
        <taxon>Eukaryota</taxon>
        <taxon>Viridiplantae</taxon>
        <taxon>Streptophyta</taxon>
        <taxon>Embryophyta</taxon>
        <taxon>Tracheophyta</taxon>
        <taxon>Spermatophyta</taxon>
        <taxon>Magnoliopsida</taxon>
        <taxon>eudicotyledons</taxon>
        <taxon>Gunneridae</taxon>
        <taxon>Pentapetalae</taxon>
        <taxon>asterids</taxon>
        <taxon>lamiids</taxon>
        <taxon>Lamiales</taxon>
        <taxon>Pedaliaceae</taxon>
        <taxon>Sesamum</taxon>
    </lineage>
</organism>
<gene>
    <name evidence="1" type="ORF">Slati_4238600</name>
</gene>
<comment type="caution">
    <text evidence="1">The sequence shown here is derived from an EMBL/GenBank/DDBJ whole genome shotgun (WGS) entry which is preliminary data.</text>
</comment>
<sequence length="66" mass="7962">MQGVEDTPRQEEQMVQMTREEFRRLMEETGKSALVAYERRTATPLAKDVTRRRLFKEKEIEEDCKR</sequence>
<protein>
    <submittedName>
        <fullName evidence="1">Uncharacterized protein</fullName>
    </submittedName>
</protein>
<name>A0AAW2TC52_9LAMI</name>
<reference evidence="1" key="2">
    <citation type="journal article" date="2024" name="Plant">
        <title>Genomic evolution and insights into agronomic trait innovations of Sesamum species.</title>
        <authorList>
            <person name="Miao H."/>
            <person name="Wang L."/>
            <person name="Qu L."/>
            <person name="Liu H."/>
            <person name="Sun Y."/>
            <person name="Le M."/>
            <person name="Wang Q."/>
            <person name="Wei S."/>
            <person name="Zheng Y."/>
            <person name="Lin W."/>
            <person name="Duan Y."/>
            <person name="Cao H."/>
            <person name="Xiong S."/>
            <person name="Wang X."/>
            <person name="Wei L."/>
            <person name="Li C."/>
            <person name="Ma Q."/>
            <person name="Ju M."/>
            <person name="Zhao R."/>
            <person name="Li G."/>
            <person name="Mu C."/>
            <person name="Tian Q."/>
            <person name="Mei H."/>
            <person name="Zhang T."/>
            <person name="Gao T."/>
            <person name="Zhang H."/>
        </authorList>
    </citation>
    <scope>NUCLEOTIDE SEQUENCE</scope>
    <source>
        <strain evidence="1">KEN1</strain>
    </source>
</reference>